<organism evidence="7 8">
    <name type="scientific">Globodera rostochiensis</name>
    <name type="common">Golden nematode worm</name>
    <name type="synonym">Heterodera rostochiensis</name>
    <dbReference type="NCBI Taxonomy" id="31243"/>
    <lineage>
        <taxon>Eukaryota</taxon>
        <taxon>Metazoa</taxon>
        <taxon>Ecdysozoa</taxon>
        <taxon>Nematoda</taxon>
        <taxon>Chromadorea</taxon>
        <taxon>Rhabditida</taxon>
        <taxon>Tylenchina</taxon>
        <taxon>Tylenchomorpha</taxon>
        <taxon>Tylenchoidea</taxon>
        <taxon>Heteroderidae</taxon>
        <taxon>Heteroderinae</taxon>
        <taxon>Globodera</taxon>
    </lineage>
</organism>
<keyword evidence="4" id="KW-0862">Zinc</keyword>
<dbReference type="GO" id="GO:0008270">
    <property type="term" value="F:zinc ion binding"/>
    <property type="evidence" value="ECO:0007669"/>
    <property type="project" value="UniProtKB-KW"/>
</dbReference>
<sequence length="343" mass="39620">MELPQRMLIKDVEVRWNSTFTMLRSLLENRRALAILSQEENLPKFSESEWDLMQAIVQVLEPIYLATKEIESRRCTISSCVPIVSTIIRHLENPLTDANIRLNEFRKAICNGLKLRMAKSGWEQWRCVNSDLPGLSRNKCLGIATMIDPRYKMKFFEAYLTDSHRKILEQAAAEMVTPITESSENAEPQESPVHLGGIFALMEAQQNEDMTFIQPNLDLNRTTSPNLDPRTQSIVQVAEYLAEQPQPFSTDPFLYWKTKEAQGKWPLLCGVARKFMSAPCGSVETRTTFITIERNAHCRLRMDEYETIIILNLLLPDMLYWRLNLYRIASLHIIDKQSQGLHQ</sequence>
<evidence type="ECO:0000256" key="4">
    <source>
        <dbReference type="ARBA" id="ARBA00022833"/>
    </source>
</evidence>
<evidence type="ECO:0000256" key="5">
    <source>
        <dbReference type="ARBA" id="ARBA00023242"/>
    </source>
</evidence>
<dbReference type="WBParaSite" id="Gr19_v10_g1438.t1">
    <property type="protein sequence ID" value="Gr19_v10_g1438.t1"/>
    <property type="gene ID" value="Gr19_v10_g1438"/>
</dbReference>
<dbReference type="InterPro" id="IPR008906">
    <property type="entry name" value="HATC_C_dom"/>
</dbReference>
<dbReference type="GO" id="GO:0046983">
    <property type="term" value="F:protein dimerization activity"/>
    <property type="evidence" value="ECO:0007669"/>
    <property type="project" value="InterPro"/>
</dbReference>
<dbReference type="PANTHER" id="PTHR46481">
    <property type="entry name" value="ZINC FINGER BED DOMAIN-CONTAINING PROTEIN 4"/>
    <property type="match status" value="1"/>
</dbReference>
<dbReference type="PANTHER" id="PTHR46481:SF10">
    <property type="entry name" value="ZINC FINGER BED DOMAIN-CONTAINING PROTEIN 39"/>
    <property type="match status" value="1"/>
</dbReference>
<accession>A0A914H6W8</accession>
<dbReference type="SUPFAM" id="SSF53098">
    <property type="entry name" value="Ribonuclease H-like"/>
    <property type="match status" value="1"/>
</dbReference>
<evidence type="ECO:0000256" key="3">
    <source>
        <dbReference type="ARBA" id="ARBA00022771"/>
    </source>
</evidence>
<feature type="domain" description="HAT C-terminal dimerisation" evidence="6">
    <location>
        <begin position="239"/>
        <end position="292"/>
    </location>
</feature>
<dbReference type="Proteomes" id="UP000887572">
    <property type="component" value="Unplaced"/>
</dbReference>
<reference evidence="8" key="1">
    <citation type="submission" date="2022-11" db="UniProtKB">
        <authorList>
            <consortium name="WormBaseParasite"/>
        </authorList>
    </citation>
    <scope>IDENTIFICATION</scope>
</reference>
<keyword evidence="3" id="KW-0863">Zinc-finger</keyword>
<proteinExistence type="predicted"/>
<keyword evidence="2" id="KW-0479">Metal-binding</keyword>
<evidence type="ECO:0000313" key="7">
    <source>
        <dbReference type="Proteomes" id="UP000887572"/>
    </source>
</evidence>
<keyword evidence="5" id="KW-0539">Nucleus</keyword>
<dbReference type="Pfam" id="PF05699">
    <property type="entry name" value="Dimer_Tnp_hAT"/>
    <property type="match status" value="1"/>
</dbReference>
<dbReference type="InterPro" id="IPR052035">
    <property type="entry name" value="ZnF_BED_domain_contain"/>
</dbReference>
<evidence type="ECO:0000256" key="1">
    <source>
        <dbReference type="ARBA" id="ARBA00004123"/>
    </source>
</evidence>
<keyword evidence="7" id="KW-1185">Reference proteome</keyword>
<evidence type="ECO:0000259" key="6">
    <source>
        <dbReference type="Pfam" id="PF05699"/>
    </source>
</evidence>
<dbReference type="AlphaFoldDB" id="A0A914H6W8"/>
<evidence type="ECO:0000256" key="2">
    <source>
        <dbReference type="ARBA" id="ARBA00022723"/>
    </source>
</evidence>
<protein>
    <recommendedName>
        <fullName evidence="6">HAT C-terminal dimerisation domain-containing protein</fullName>
    </recommendedName>
</protein>
<comment type="subcellular location">
    <subcellularLocation>
        <location evidence="1">Nucleus</location>
    </subcellularLocation>
</comment>
<dbReference type="GO" id="GO:0005634">
    <property type="term" value="C:nucleus"/>
    <property type="evidence" value="ECO:0007669"/>
    <property type="project" value="UniProtKB-SubCell"/>
</dbReference>
<dbReference type="InterPro" id="IPR012337">
    <property type="entry name" value="RNaseH-like_sf"/>
</dbReference>
<evidence type="ECO:0000313" key="8">
    <source>
        <dbReference type="WBParaSite" id="Gr19_v10_g1438.t1"/>
    </source>
</evidence>
<name>A0A914H6W8_GLORO</name>